<dbReference type="EMBL" id="JBHTCE010000001">
    <property type="protein sequence ID" value="MFC7390272.1"/>
    <property type="molecule type" value="Genomic_DNA"/>
</dbReference>
<dbReference type="GO" id="GO:0016491">
    <property type="term" value="F:oxidoreductase activity"/>
    <property type="evidence" value="ECO:0007669"/>
    <property type="project" value="UniProtKB-KW"/>
</dbReference>
<dbReference type="InterPro" id="IPR036291">
    <property type="entry name" value="NAD(P)-bd_dom_sf"/>
</dbReference>
<gene>
    <name evidence="2" type="ORF">ACFQO8_08930</name>
</gene>
<dbReference type="SUPFAM" id="SSF51735">
    <property type="entry name" value="NAD(P)-binding Rossmann-fold domains"/>
    <property type="match status" value="1"/>
</dbReference>
<dbReference type="InterPro" id="IPR020904">
    <property type="entry name" value="Sc_DH/Rdtase_CS"/>
</dbReference>
<dbReference type="Pfam" id="PF13561">
    <property type="entry name" value="adh_short_C2"/>
    <property type="match status" value="1"/>
</dbReference>
<sequence>MGTFLITGATSGIGRAVALRLTEHGHPVIGIGRDETRGASLESDSNGLATFIRCDLHSNEDIDHLFVHLKEQGVTLHGLFNNAATFGRPGTPERLTHDAYTEVFDVNLYALNTVTQRAIPLFDQGASVVNNAAIVGHVKFPPMLAHYAASKAAVVALTKTFAHRMKGKVRFNAVCFGPVDTPLSHKLYGGEAKFKEAMSHHFRGHAASPEEIAPVVEFLLTDASSYINGQAITVDGGYTLS</sequence>
<dbReference type="Gene3D" id="3.40.50.720">
    <property type="entry name" value="NAD(P)-binding Rossmann-like Domain"/>
    <property type="match status" value="1"/>
</dbReference>
<dbReference type="PROSITE" id="PS00061">
    <property type="entry name" value="ADH_SHORT"/>
    <property type="match status" value="1"/>
</dbReference>
<dbReference type="PRINTS" id="PR00081">
    <property type="entry name" value="GDHRDH"/>
</dbReference>
<dbReference type="EC" id="1.1.1.-" evidence="2"/>
<protein>
    <submittedName>
        <fullName evidence="2">SDR family NAD(P)-dependent oxidoreductase</fullName>
        <ecNumber evidence="2">1.1.1.-</ecNumber>
    </submittedName>
</protein>
<dbReference type="RefSeq" id="WP_214789200.1">
    <property type="nucleotide sequence ID" value="NZ_JANIEL010000016.1"/>
</dbReference>
<evidence type="ECO:0000313" key="3">
    <source>
        <dbReference type="Proteomes" id="UP001596439"/>
    </source>
</evidence>
<dbReference type="InterPro" id="IPR002347">
    <property type="entry name" value="SDR_fam"/>
</dbReference>
<dbReference type="CDD" id="cd05233">
    <property type="entry name" value="SDR_c"/>
    <property type="match status" value="1"/>
</dbReference>
<comment type="caution">
    <text evidence="2">The sequence shown here is derived from an EMBL/GenBank/DDBJ whole genome shotgun (WGS) entry which is preliminary data.</text>
</comment>
<keyword evidence="3" id="KW-1185">Reference proteome</keyword>
<comment type="similarity">
    <text evidence="1">Belongs to the short-chain dehydrogenases/reductases (SDR) family.</text>
</comment>
<accession>A0ABW2PLC1</accession>
<organism evidence="2 3">
    <name type="scientific">Exiguobacterium aestuarii</name>
    <dbReference type="NCBI Taxonomy" id="273527"/>
    <lineage>
        <taxon>Bacteria</taxon>
        <taxon>Bacillati</taxon>
        <taxon>Bacillota</taxon>
        <taxon>Bacilli</taxon>
        <taxon>Bacillales</taxon>
        <taxon>Bacillales Family XII. Incertae Sedis</taxon>
        <taxon>Exiguobacterium</taxon>
    </lineage>
</organism>
<dbReference type="Proteomes" id="UP001596439">
    <property type="component" value="Unassembled WGS sequence"/>
</dbReference>
<name>A0ABW2PLC1_9BACL</name>
<dbReference type="PANTHER" id="PTHR42760">
    <property type="entry name" value="SHORT-CHAIN DEHYDROGENASES/REDUCTASES FAMILY MEMBER"/>
    <property type="match status" value="1"/>
</dbReference>
<reference evidence="3" key="1">
    <citation type="journal article" date="2019" name="Int. J. Syst. Evol. Microbiol.">
        <title>The Global Catalogue of Microorganisms (GCM) 10K type strain sequencing project: providing services to taxonomists for standard genome sequencing and annotation.</title>
        <authorList>
            <consortium name="The Broad Institute Genomics Platform"/>
            <consortium name="The Broad Institute Genome Sequencing Center for Infectious Disease"/>
            <person name="Wu L."/>
            <person name="Ma J."/>
        </authorList>
    </citation>
    <scope>NUCLEOTIDE SEQUENCE [LARGE SCALE GENOMIC DNA]</scope>
    <source>
        <strain evidence="3">CCUG 55590</strain>
    </source>
</reference>
<keyword evidence="2" id="KW-0560">Oxidoreductase</keyword>
<proteinExistence type="inferred from homology"/>
<evidence type="ECO:0000256" key="1">
    <source>
        <dbReference type="ARBA" id="ARBA00006484"/>
    </source>
</evidence>
<evidence type="ECO:0000313" key="2">
    <source>
        <dbReference type="EMBL" id="MFC7390272.1"/>
    </source>
</evidence>